<dbReference type="EMBL" id="FMVJ01000003">
    <property type="protein sequence ID" value="SCY32751.1"/>
    <property type="molecule type" value="Genomic_DNA"/>
</dbReference>
<evidence type="ECO:0000256" key="2">
    <source>
        <dbReference type="ARBA" id="ARBA00005109"/>
    </source>
</evidence>
<feature type="domain" description="Acyl-CoA oxidase/dehydrogenase middle" evidence="10">
    <location>
        <begin position="121"/>
        <end position="217"/>
    </location>
</feature>
<reference evidence="12 13" key="1">
    <citation type="submission" date="2016-10" db="EMBL/GenBank/DDBJ databases">
        <authorList>
            <person name="de Groot N.N."/>
        </authorList>
    </citation>
    <scope>NUCLEOTIDE SEQUENCE [LARGE SCALE GENOMIC DNA]</scope>
    <source>
        <strain evidence="12 13">CGMCC 1.7666</strain>
    </source>
</reference>
<dbReference type="GO" id="GO:0050660">
    <property type="term" value="F:flavin adenine dinucleotide binding"/>
    <property type="evidence" value="ECO:0007669"/>
    <property type="project" value="InterPro"/>
</dbReference>
<evidence type="ECO:0000256" key="7">
    <source>
        <dbReference type="ARBA" id="ARBA00023002"/>
    </source>
</evidence>
<dbReference type="PANTHER" id="PTHR43884">
    <property type="entry name" value="ACYL-COA DEHYDROGENASE"/>
    <property type="match status" value="1"/>
</dbReference>
<dbReference type="InterPro" id="IPR009100">
    <property type="entry name" value="AcylCoA_DH/oxidase_NM_dom_sf"/>
</dbReference>
<dbReference type="InterPro" id="IPR009075">
    <property type="entry name" value="AcylCo_DH/oxidase_C"/>
</dbReference>
<dbReference type="PIRSF" id="PIRSF016578">
    <property type="entry name" value="HsaA"/>
    <property type="match status" value="1"/>
</dbReference>
<dbReference type="STRING" id="549386.SAMN02927923_01173"/>
<dbReference type="SUPFAM" id="SSF47203">
    <property type="entry name" value="Acyl-CoA dehydrogenase C-terminal domain-like"/>
    <property type="match status" value="1"/>
</dbReference>
<dbReference type="Pfam" id="PF02770">
    <property type="entry name" value="Acyl-CoA_dh_M"/>
    <property type="match status" value="1"/>
</dbReference>
<keyword evidence="4" id="KW-0101">Branched-chain amino acid catabolism</keyword>
<dbReference type="Gene3D" id="1.10.540.10">
    <property type="entry name" value="Acyl-CoA dehydrogenase/oxidase, N-terminal domain"/>
    <property type="match status" value="1"/>
</dbReference>
<dbReference type="Gene3D" id="2.40.110.10">
    <property type="entry name" value="Butyryl-CoA Dehydrogenase, subunit A, domain 2"/>
    <property type="match status" value="1"/>
</dbReference>
<dbReference type="InterPro" id="IPR006091">
    <property type="entry name" value="Acyl-CoA_Oxase/DH_mid-dom"/>
</dbReference>
<proteinExistence type="inferred from homology"/>
<evidence type="ECO:0000256" key="5">
    <source>
        <dbReference type="ARBA" id="ARBA00022630"/>
    </source>
</evidence>
<dbReference type="Gene3D" id="1.20.140.10">
    <property type="entry name" value="Butyryl-CoA Dehydrogenase, subunit A, domain 3"/>
    <property type="match status" value="1"/>
</dbReference>
<keyword evidence="6 8" id="KW-0274">FAD</keyword>
<dbReference type="FunFam" id="1.10.540.10:FF:000001">
    <property type="entry name" value="Very long-chain-specific acyl-CoA dehydrogenase, mitochondrial"/>
    <property type="match status" value="1"/>
</dbReference>
<protein>
    <submittedName>
        <fullName evidence="12">Acyl-CoA dehydrogenase</fullName>
    </submittedName>
</protein>
<dbReference type="FunFam" id="2.40.110.10:FF:000001">
    <property type="entry name" value="Acyl-CoA dehydrogenase, mitochondrial"/>
    <property type="match status" value="1"/>
</dbReference>
<dbReference type="Proteomes" id="UP000199569">
    <property type="component" value="Unassembled WGS sequence"/>
</dbReference>
<dbReference type="GO" id="GO:0009083">
    <property type="term" value="P:branched-chain amino acid catabolic process"/>
    <property type="evidence" value="ECO:0007669"/>
    <property type="project" value="UniProtKB-KW"/>
</dbReference>
<keyword evidence="13" id="KW-1185">Reference proteome</keyword>
<evidence type="ECO:0000256" key="4">
    <source>
        <dbReference type="ARBA" id="ARBA00022456"/>
    </source>
</evidence>
<dbReference type="SUPFAM" id="SSF56645">
    <property type="entry name" value="Acyl-CoA dehydrogenase NM domain-like"/>
    <property type="match status" value="1"/>
</dbReference>
<dbReference type="GO" id="GO:0003995">
    <property type="term" value="F:acyl-CoA dehydrogenase activity"/>
    <property type="evidence" value="ECO:0007669"/>
    <property type="project" value="InterPro"/>
</dbReference>
<evidence type="ECO:0000256" key="8">
    <source>
        <dbReference type="RuleBase" id="RU362125"/>
    </source>
</evidence>
<evidence type="ECO:0000256" key="1">
    <source>
        <dbReference type="ARBA" id="ARBA00001974"/>
    </source>
</evidence>
<dbReference type="InterPro" id="IPR006089">
    <property type="entry name" value="Acyl-CoA_DH_CS"/>
</dbReference>
<comment type="pathway">
    <text evidence="2">Amino-acid degradation; L-valine degradation.</text>
</comment>
<dbReference type="Pfam" id="PF00441">
    <property type="entry name" value="Acyl-CoA_dh_1"/>
    <property type="match status" value="1"/>
</dbReference>
<dbReference type="Pfam" id="PF02771">
    <property type="entry name" value="Acyl-CoA_dh_N"/>
    <property type="match status" value="1"/>
</dbReference>
<name>A0A1G5F0W7_9HYPH</name>
<evidence type="ECO:0000259" key="9">
    <source>
        <dbReference type="Pfam" id="PF00441"/>
    </source>
</evidence>
<dbReference type="InterPro" id="IPR013786">
    <property type="entry name" value="AcylCoA_DH/ox_N"/>
</dbReference>
<dbReference type="PROSITE" id="PS00073">
    <property type="entry name" value="ACYL_COA_DH_2"/>
    <property type="match status" value="1"/>
</dbReference>
<gene>
    <name evidence="12" type="ORF">SAMN02927923_01173</name>
</gene>
<feature type="domain" description="Acyl-CoA dehydrogenase/oxidase C-terminal" evidence="9">
    <location>
        <begin position="230"/>
        <end position="376"/>
    </location>
</feature>
<comment type="similarity">
    <text evidence="3 8">Belongs to the acyl-CoA dehydrogenase family.</text>
</comment>
<dbReference type="AlphaFoldDB" id="A0A1G5F0W7"/>
<evidence type="ECO:0000313" key="13">
    <source>
        <dbReference type="Proteomes" id="UP000199569"/>
    </source>
</evidence>
<comment type="cofactor">
    <cofactor evidence="1 8">
        <name>FAD</name>
        <dbReference type="ChEBI" id="CHEBI:57692"/>
    </cofactor>
</comment>
<keyword evidence="5 8" id="KW-0285">Flavoprotein</keyword>
<evidence type="ECO:0000259" key="11">
    <source>
        <dbReference type="Pfam" id="PF02771"/>
    </source>
</evidence>
<dbReference type="PANTHER" id="PTHR43884:SF40">
    <property type="entry name" value="ACYL-COA DEHYDROGENASE"/>
    <property type="match status" value="1"/>
</dbReference>
<dbReference type="FunFam" id="1.20.140.10:FF:000001">
    <property type="entry name" value="Acyl-CoA dehydrogenase"/>
    <property type="match status" value="1"/>
</dbReference>
<evidence type="ECO:0000259" key="10">
    <source>
        <dbReference type="Pfam" id="PF02770"/>
    </source>
</evidence>
<evidence type="ECO:0000313" key="12">
    <source>
        <dbReference type="EMBL" id="SCY32751.1"/>
    </source>
</evidence>
<dbReference type="RefSeq" id="WP_091131570.1">
    <property type="nucleotide sequence ID" value="NZ_FMVJ01000003.1"/>
</dbReference>
<sequence length="385" mass="41162">MPLDKSLLQSLTSSVRRFVDERLIPQEAKVSKADAIPDELIEEMRELGLFGLSVPEAYGGLGLSLEEEVSVMLELGRASPAFRSLIATNVGIGSQGIVIDGTEEQKQSFLPSIASGEVIASFALTEPEVGSDAASVRTTARREGDVYYLNGTKRFITNAPRAGLFTVMARTDSAKPGASGVSAFIVQAGSPGLSIGKPEHKMGQQGSHVADVIFEECPVPVANLIGGVEGQGFRTAMKVLDRGRLGIAAACVGFAERILDEMVAYAAGRRQFGSPIADFQLVQAMIADSRTEAYAARCMVLETARAKDAGAEIGTEASCCKLFASEMVGRVADRNVQIHGGSGYVSDYAAERHYRDVRLYRIYEGTSEIQRLKIGRDTVRAANVS</sequence>
<dbReference type="InterPro" id="IPR036250">
    <property type="entry name" value="AcylCo_DH-like_C"/>
</dbReference>
<organism evidence="12 13">
    <name type="scientific">Microvirga guangxiensis</name>
    <dbReference type="NCBI Taxonomy" id="549386"/>
    <lineage>
        <taxon>Bacteria</taxon>
        <taxon>Pseudomonadati</taxon>
        <taxon>Pseudomonadota</taxon>
        <taxon>Alphaproteobacteria</taxon>
        <taxon>Hyphomicrobiales</taxon>
        <taxon>Methylobacteriaceae</taxon>
        <taxon>Microvirga</taxon>
    </lineage>
</organism>
<keyword evidence="7 8" id="KW-0560">Oxidoreductase</keyword>
<dbReference type="InterPro" id="IPR037069">
    <property type="entry name" value="AcylCoA_DH/ox_N_sf"/>
</dbReference>
<dbReference type="OrthoDB" id="8246957at2"/>
<evidence type="ECO:0000256" key="6">
    <source>
        <dbReference type="ARBA" id="ARBA00022827"/>
    </source>
</evidence>
<accession>A0A1G5F0W7</accession>
<evidence type="ECO:0000256" key="3">
    <source>
        <dbReference type="ARBA" id="ARBA00009347"/>
    </source>
</evidence>
<feature type="domain" description="Acyl-CoA dehydrogenase/oxidase N-terminal" evidence="11">
    <location>
        <begin position="10"/>
        <end position="117"/>
    </location>
</feature>
<dbReference type="InterPro" id="IPR046373">
    <property type="entry name" value="Acyl-CoA_Oxase/DH_mid-dom_sf"/>
</dbReference>